<feature type="domain" description="6-phosphogluconate dehydrogenase NADP-binding" evidence="5">
    <location>
        <begin position="4"/>
        <end position="158"/>
    </location>
</feature>
<dbReference type="InterPro" id="IPR029154">
    <property type="entry name" value="HIBADH-like_NADP-bd"/>
</dbReference>
<dbReference type="Gene3D" id="1.10.1040.10">
    <property type="entry name" value="N-(1-d-carboxylethyl)-l-norvaline Dehydrogenase, domain 2"/>
    <property type="match status" value="1"/>
</dbReference>
<dbReference type="OrthoDB" id="5176214at2"/>
<reference evidence="7 8" key="1">
    <citation type="submission" date="2018-10" db="EMBL/GenBank/DDBJ databases">
        <title>Aeromicrobium sp. 9W16Y-2 whole genome shotgun sequence.</title>
        <authorList>
            <person name="Li F."/>
        </authorList>
    </citation>
    <scope>NUCLEOTIDE SEQUENCE [LARGE SCALE GENOMIC DNA]</scope>
    <source>
        <strain evidence="7 8">9W16Y-2</strain>
    </source>
</reference>
<dbReference type="InterPro" id="IPR015815">
    <property type="entry name" value="HIBADH-related"/>
</dbReference>
<dbReference type="PANTHER" id="PTHR43580">
    <property type="entry name" value="OXIDOREDUCTASE GLYR1-RELATED"/>
    <property type="match status" value="1"/>
</dbReference>
<keyword evidence="2" id="KW-0560">Oxidoreductase</keyword>
<proteinExistence type="inferred from homology"/>
<dbReference type="GO" id="GO:0016054">
    <property type="term" value="P:organic acid catabolic process"/>
    <property type="evidence" value="ECO:0007669"/>
    <property type="project" value="UniProtKB-ARBA"/>
</dbReference>
<evidence type="ECO:0000256" key="1">
    <source>
        <dbReference type="ARBA" id="ARBA00009080"/>
    </source>
</evidence>
<dbReference type="InterPro" id="IPR013328">
    <property type="entry name" value="6PGD_dom2"/>
</dbReference>
<protein>
    <submittedName>
        <fullName evidence="7">NAD(P)-dependent oxidoreductase</fullName>
    </submittedName>
</protein>
<dbReference type="EMBL" id="RDBF01000001">
    <property type="protein sequence ID" value="RLV57496.1"/>
    <property type="molecule type" value="Genomic_DNA"/>
</dbReference>
<dbReference type="InterPro" id="IPR006115">
    <property type="entry name" value="6PGDH_NADP-bd"/>
</dbReference>
<evidence type="ECO:0000256" key="4">
    <source>
        <dbReference type="PIRSR" id="PIRSR000103-1"/>
    </source>
</evidence>
<feature type="domain" description="3-hydroxyisobutyrate dehydrogenase-like NAD-binding" evidence="6">
    <location>
        <begin position="168"/>
        <end position="284"/>
    </location>
</feature>
<name>A0A3L8PQ43_9ACTN</name>
<evidence type="ECO:0000313" key="7">
    <source>
        <dbReference type="EMBL" id="RLV57496.1"/>
    </source>
</evidence>
<dbReference type="RefSeq" id="WP_121792902.1">
    <property type="nucleotide sequence ID" value="NZ_RDBF01000001.1"/>
</dbReference>
<dbReference type="Pfam" id="PF03446">
    <property type="entry name" value="NAD_binding_2"/>
    <property type="match status" value="1"/>
</dbReference>
<dbReference type="InterPro" id="IPR002204">
    <property type="entry name" value="3-OH-isobutyrate_DH-rel_CS"/>
</dbReference>
<evidence type="ECO:0000313" key="8">
    <source>
        <dbReference type="Proteomes" id="UP000282515"/>
    </source>
</evidence>
<dbReference type="PROSITE" id="PS00895">
    <property type="entry name" value="3_HYDROXYISOBUT_DH"/>
    <property type="match status" value="1"/>
</dbReference>
<dbReference type="GO" id="GO:0050661">
    <property type="term" value="F:NADP binding"/>
    <property type="evidence" value="ECO:0007669"/>
    <property type="project" value="InterPro"/>
</dbReference>
<comment type="caution">
    <text evidence="7">The sequence shown here is derived from an EMBL/GenBank/DDBJ whole genome shotgun (WGS) entry which is preliminary data.</text>
</comment>
<dbReference type="PANTHER" id="PTHR43580:SF2">
    <property type="entry name" value="CYTOKINE-LIKE NUCLEAR FACTOR N-PAC"/>
    <property type="match status" value="1"/>
</dbReference>
<dbReference type="GO" id="GO:0051287">
    <property type="term" value="F:NAD binding"/>
    <property type="evidence" value="ECO:0007669"/>
    <property type="project" value="InterPro"/>
</dbReference>
<keyword evidence="3" id="KW-0520">NAD</keyword>
<dbReference type="Proteomes" id="UP000282515">
    <property type="component" value="Unassembled WGS sequence"/>
</dbReference>
<keyword evidence="8" id="KW-1185">Reference proteome</keyword>
<organism evidence="7 8">
    <name type="scientific">Aeromicrobium phragmitis</name>
    <dbReference type="NCBI Taxonomy" id="2478914"/>
    <lineage>
        <taxon>Bacteria</taxon>
        <taxon>Bacillati</taxon>
        <taxon>Actinomycetota</taxon>
        <taxon>Actinomycetes</taxon>
        <taxon>Propionibacteriales</taxon>
        <taxon>Nocardioidaceae</taxon>
        <taxon>Aeromicrobium</taxon>
    </lineage>
</organism>
<dbReference type="InterPro" id="IPR036291">
    <property type="entry name" value="NAD(P)-bd_dom_sf"/>
</dbReference>
<dbReference type="SUPFAM" id="SSF48179">
    <property type="entry name" value="6-phosphogluconate dehydrogenase C-terminal domain-like"/>
    <property type="match status" value="1"/>
</dbReference>
<comment type="similarity">
    <text evidence="1">Belongs to the HIBADH-related family.</text>
</comment>
<accession>A0A3L8PQ43</accession>
<dbReference type="Pfam" id="PF14833">
    <property type="entry name" value="NAD_binding_11"/>
    <property type="match status" value="1"/>
</dbReference>
<dbReference type="InterPro" id="IPR051265">
    <property type="entry name" value="HIBADH-related_NP60_sf"/>
</dbReference>
<evidence type="ECO:0000256" key="2">
    <source>
        <dbReference type="ARBA" id="ARBA00023002"/>
    </source>
</evidence>
<evidence type="ECO:0000259" key="5">
    <source>
        <dbReference type="Pfam" id="PF03446"/>
    </source>
</evidence>
<sequence>MRPVGFIGLGVMGQPMALNLARADVPLVVWNRTPARCDPLVAAGADRAPTCAAVFEHCPVVLMMLYDEAATDAVLERGTGEFARRVRDRTVVSLGTMSPRYSAQLAHDIEVAGGSYVESPVSGSRGPAEAGELVAMLAGPPDGRELVRPLVEPLCSLVVDCGTVPAALTTKLAVNVFLIAMVTGLAEAFAFAERHGVDPRLLQTIIDAGPMSSAVSRAKADKLVRGDLTVQAAIADVRKNAELITGAARERGAPSPLLEVCRALYTRAEELGFGDADMAAVVEAMRDSGSIT</sequence>
<dbReference type="SUPFAM" id="SSF51735">
    <property type="entry name" value="NAD(P)-binding Rossmann-fold domains"/>
    <property type="match status" value="1"/>
</dbReference>
<feature type="active site" evidence="4">
    <location>
        <position position="171"/>
    </location>
</feature>
<gene>
    <name evidence="7" type="ORF">D9V41_02390</name>
</gene>
<dbReference type="AlphaFoldDB" id="A0A3L8PQ43"/>
<dbReference type="InterPro" id="IPR008927">
    <property type="entry name" value="6-PGluconate_DH-like_C_sf"/>
</dbReference>
<evidence type="ECO:0000259" key="6">
    <source>
        <dbReference type="Pfam" id="PF14833"/>
    </source>
</evidence>
<dbReference type="GO" id="GO:0016491">
    <property type="term" value="F:oxidoreductase activity"/>
    <property type="evidence" value="ECO:0007669"/>
    <property type="project" value="UniProtKB-KW"/>
</dbReference>
<evidence type="ECO:0000256" key="3">
    <source>
        <dbReference type="ARBA" id="ARBA00023027"/>
    </source>
</evidence>
<dbReference type="Gene3D" id="3.40.50.720">
    <property type="entry name" value="NAD(P)-binding Rossmann-like Domain"/>
    <property type="match status" value="1"/>
</dbReference>
<dbReference type="PIRSF" id="PIRSF000103">
    <property type="entry name" value="HIBADH"/>
    <property type="match status" value="1"/>
</dbReference>